<evidence type="ECO:0000256" key="1">
    <source>
        <dbReference type="SAM" id="MobiDB-lite"/>
    </source>
</evidence>
<protein>
    <recommendedName>
        <fullName evidence="4">WXG100 family type VII secretion target</fullName>
    </recommendedName>
</protein>
<comment type="caution">
    <text evidence="2">The sequence shown here is derived from an EMBL/GenBank/DDBJ whole genome shotgun (WGS) entry which is preliminary data.</text>
</comment>
<gene>
    <name evidence="2" type="ORF">Sspor_18140</name>
</gene>
<dbReference type="Proteomes" id="UP000608522">
    <property type="component" value="Unassembled WGS sequence"/>
</dbReference>
<accession>A0ABQ3T794</accession>
<evidence type="ECO:0000313" key="3">
    <source>
        <dbReference type="Proteomes" id="UP000608522"/>
    </source>
</evidence>
<name>A0ABQ3T794_9ACTN</name>
<organism evidence="2 3">
    <name type="scientific">Streptomyces spororaveus</name>
    <dbReference type="NCBI Taxonomy" id="284039"/>
    <lineage>
        <taxon>Bacteria</taxon>
        <taxon>Bacillati</taxon>
        <taxon>Actinomycetota</taxon>
        <taxon>Actinomycetes</taxon>
        <taxon>Kitasatosporales</taxon>
        <taxon>Streptomycetaceae</taxon>
        <taxon>Streptomyces</taxon>
    </lineage>
</organism>
<keyword evidence="3" id="KW-1185">Reference proteome</keyword>
<feature type="region of interest" description="Disordered" evidence="1">
    <location>
        <begin position="325"/>
        <end position="360"/>
    </location>
</feature>
<evidence type="ECO:0008006" key="4">
    <source>
        <dbReference type="Google" id="ProtNLM"/>
    </source>
</evidence>
<feature type="compositionally biased region" description="Pro residues" evidence="1">
    <location>
        <begin position="216"/>
        <end position="228"/>
    </location>
</feature>
<dbReference type="RefSeq" id="WP_202198478.1">
    <property type="nucleotide sequence ID" value="NZ_BAAATO010000006.1"/>
</dbReference>
<feature type="compositionally biased region" description="Pro residues" evidence="1">
    <location>
        <begin position="325"/>
        <end position="339"/>
    </location>
</feature>
<dbReference type="EMBL" id="BNED01000005">
    <property type="protein sequence ID" value="GHI76253.1"/>
    <property type="molecule type" value="Genomic_DNA"/>
</dbReference>
<feature type="compositionally biased region" description="Low complexity" evidence="1">
    <location>
        <begin position="340"/>
        <end position="360"/>
    </location>
</feature>
<reference evidence="3" key="1">
    <citation type="submission" date="2023-07" db="EMBL/GenBank/DDBJ databases">
        <title>Whole genome shotgun sequence of Streptomyces spororaveus NBRC 15456.</title>
        <authorList>
            <person name="Komaki H."/>
            <person name="Tamura T."/>
        </authorList>
    </citation>
    <scope>NUCLEOTIDE SEQUENCE [LARGE SCALE GENOMIC DNA]</scope>
    <source>
        <strain evidence="3">NBRC 15456</strain>
    </source>
</reference>
<sequence length="360" mass="39036">MAVDHLRTHHGDITDAPAAQAAEAERNRELAELFVDLRPHLNTLIVHASAGLQAMPPARHHARWHLLISDLAHAVHILDEHPDGQDTTARDALLWPYMQTWGEHDVLLRDLALQPTHPPEPNPGLGTEEQEAWTAWARSAHSRGLLRPQESRYDAADRQLTLAFVPHPVDEDEEMVVILAGDIDGPEMSVTGRYDTDDEAIRHLPPAVPPGVLYPNGPPPDSASPPGVPLEQLIRDVIDAQHSASVAEAISYVTDLPPHAPAGHIAQLTAFLDTCAAWATAMDTRAGQEISVRLRMISAQTSHLVQDLAQIGEQLEDAVAVLPPHRTPAPRHLPVPRPPAVGTTPVVPASPVSAASVPRR</sequence>
<feature type="region of interest" description="Disordered" evidence="1">
    <location>
        <begin position="206"/>
        <end position="228"/>
    </location>
</feature>
<proteinExistence type="predicted"/>
<evidence type="ECO:0000313" key="2">
    <source>
        <dbReference type="EMBL" id="GHI76253.1"/>
    </source>
</evidence>